<dbReference type="PROSITE" id="PS51199">
    <property type="entry name" value="SF4_HELICASE"/>
    <property type="match status" value="1"/>
</dbReference>
<dbReference type="Gene3D" id="3.40.1360.10">
    <property type="match status" value="1"/>
</dbReference>
<dbReference type="SUPFAM" id="SSF52540">
    <property type="entry name" value="P-loop containing nucleoside triphosphate hydrolases"/>
    <property type="match status" value="1"/>
</dbReference>
<dbReference type="Gene3D" id="3.40.50.300">
    <property type="entry name" value="P-loop containing nucleotide triphosphate hydrolases"/>
    <property type="match status" value="1"/>
</dbReference>
<dbReference type="SUPFAM" id="SSF56731">
    <property type="entry name" value="DNA primase core"/>
    <property type="match status" value="1"/>
</dbReference>
<accession>A0A1Y4L5P4</accession>
<dbReference type="SUPFAM" id="SSF57783">
    <property type="entry name" value="Zinc beta-ribbon"/>
    <property type="match status" value="1"/>
</dbReference>
<dbReference type="GO" id="GO:0006260">
    <property type="term" value="P:DNA replication"/>
    <property type="evidence" value="ECO:0007669"/>
    <property type="project" value="InterPro"/>
</dbReference>
<dbReference type="Proteomes" id="UP000195897">
    <property type="component" value="Unassembled WGS sequence"/>
</dbReference>
<protein>
    <recommendedName>
        <fullName evidence="1">SF4 helicase domain-containing protein</fullName>
    </recommendedName>
</protein>
<dbReference type="GO" id="GO:0003697">
    <property type="term" value="F:single-stranded DNA binding"/>
    <property type="evidence" value="ECO:0007669"/>
    <property type="project" value="InterPro"/>
</dbReference>
<evidence type="ECO:0000313" key="2">
    <source>
        <dbReference type="EMBL" id="OUP52088.1"/>
    </source>
</evidence>
<evidence type="ECO:0000259" key="1">
    <source>
        <dbReference type="PROSITE" id="PS51199"/>
    </source>
</evidence>
<organism evidence="2 3">
    <name type="scientific">Butyricicoccus pullicaecorum</name>
    <dbReference type="NCBI Taxonomy" id="501571"/>
    <lineage>
        <taxon>Bacteria</taxon>
        <taxon>Bacillati</taxon>
        <taxon>Bacillota</taxon>
        <taxon>Clostridia</taxon>
        <taxon>Eubacteriales</taxon>
        <taxon>Butyricicoccaceae</taxon>
        <taxon>Butyricicoccus</taxon>
    </lineage>
</organism>
<sequence>MLTAVKKGVGSMDYTTYVRERFGADLTRLKEHLPDFLSREMGISPNRKFHCLSPQHQDRHPSMSYYETGQCVKCFSCGFTADLLTVAKLHWGLTEDADSIDRLLSLYPDCRVQNFRELQKAGFSPYLQSRGLTADTLKWAGVFETMDGKLGRAVALPYHQGQYMAYRSIEGKAFRKPSGLTEPVCFPEWLDSSEPVFLVEAYICALSVYQCGGKAIPCNGVGYRQVLDALGERRPTFLVAFDHDERGEQAAKRFCEEYAEMGGKARIVDLSGAYKDPNERLMHDPEGLKQAVQQALSGSADLSPFPTLQQYLSRQFFTDLSTRADRSGCLTGWDGIDRQLGGLTPGLYILGGVPSVGKTTFLGQMAVHLAEQGGSVLFLSYEQSPFEFTCKALARMSYRTQQKPFVSRDLVHGFCDDRVRQMAQVYEQKMLDLCVLKVRDTAEQLGERIRQFAADREHPVVVIDYLQFIPGMGSDPRLNNDRALQILSQATAGLEVILILVSSFNRSSYLLPVTFESFKESGNVEYYADGLWGLSYSILSSSVFQKDGQLAEKQAALAHAREQAVRKLDFCCVKARHGGLFTVGLDYYAAHDYFAEATTVKRKRI</sequence>
<dbReference type="Pfam" id="PF13155">
    <property type="entry name" value="Toprim_2"/>
    <property type="match status" value="1"/>
</dbReference>
<dbReference type="Pfam" id="PF03796">
    <property type="entry name" value="DnaB_C"/>
    <property type="match status" value="1"/>
</dbReference>
<dbReference type="PANTHER" id="PTHR12873:SF0">
    <property type="entry name" value="TWINKLE MTDNA HELICASE"/>
    <property type="match status" value="1"/>
</dbReference>
<dbReference type="EMBL" id="NFKK01000013">
    <property type="protein sequence ID" value="OUP52088.1"/>
    <property type="molecule type" value="Genomic_DNA"/>
</dbReference>
<proteinExistence type="predicted"/>
<dbReference type="CDD" id="cd01029">
    <property type="entry name" value="TOPRIM_primases"/>
    <property type="match status" value="1"/>
</dbReference>
<dbReference type="AlphaFoldDB" id="A0A1Y4L5P4"/>
<reference evidence="3" key="1">
    <citation type="submission" date="2017-04" db="EMBL/GenBank/DDBJ databases">
        <title>Function of individual gut microbiota members based on whole genome sequencing of pure cultures obtained from chicken caecum.</title>
        <authorList>
            <person name="Medvecky M."/>
            <person name="Cejkova D."/>
            <person name="Polansky O."/>
            <person name="Karasova D."/>
            <person name="Kubasova T."/>
            <person name="Cizek A."/>
            <person name="Rychlik I."/>
        </authorList>
    </citation>
    <scope>NUCLEOTIDE SEQUENCE [LARGE SCALE GENOMIC DNA]</scope>
    <source>
        <strain evidence="3">An180</strain>
    </source>
</reference>
<evidence type="ECO:0000313" key="3">
    <source>
        <dbReference type="Proteomes" id="UP000195897"/>
    </source>
</evidence>
<dbReference type="InterPro" id="IPR027032">
    <property type="entry name" value="Twinkle-like"/>
</dbReference>
<dbReference type="InterPro" id="IPR027417">
    <property type="entry name" value="P-loop_NTPase"/>
</dbReference>
<name>A0A1Y4L5P4_9FIRM</name>
<gene>
    <name evidence="2" type="ORF">B5F17_10605</name>
</gene>
<dbReference type="PANTHER" id="PTHR12873">
    <property type="entry name" value="T7-LIKE MITOCHONDRIAL DNA HELICASE"/>
    <property type="match status" value="1"/>
</dbReference>
<dbReference type="InterPro" id="IPR036977">
    <property type="entry name" value="DNA_primase_Znf_CHC2"/>
</dbReference>
<dbReference type="GO" id="GO:0043139">
    <property type="term" value="F:5'-3' DNA helicase activity"/>
    <property type="evidence" value="ECO:0007669"/>
    <property type="project" value="InterPro"/>
</dbReference>
<dbReference type="InterPro" id="IPR034154">
    <property type="entry name" value="TOPRIM_DnaG/twinkle"/>
</dbReference>
<comment type="caution">
    <text evidence="2">The sequence shown here is derived from an EMBL/GenBank/DDBJ whole genome shotgun (WGS) entry which is preliminary data.</text>
</comment>
<dbReference type="GO" id="GO:0005524">
    <property type="term" value="F:ATP binding"/>
    <property type="evidence" value="ECO:0007669"/>
    <property type="project" value="InterPro"/>
</dbReference>
<dbReference type="Gene3D" id="3.90.580.10">
    <property type="entry name" value="Zinc finger, CHC2-type domain"/>
    <property type="match status" value="1"/>
</dbReference>
<feature type="domain" description="SF4 helicase" evidence="1">
    <location>
        <begin position="322"/>
        <end position="601"/>
    </location>
</feature>
<dbReference type="InterPro" id="IPR007694">
    <property type="entry name" value="DNA_helicase_DnaB-like_C"/>
</dbReference>
<dbReference type="GO" id="GO:0008270">
    <property type="term" value="F:zinc ion binding"/>
    <property type="evidence" value="ECO:0007669"/>
    <property type="project" value="InterPro"/>
</dbReference>